<feature type="region of interest" description="Disordered" evidence="5">
    <location>
        <begin position="3683"/>
        <end position="3720"/>
    </location>
</feature>
<evidence type="ECO:0000256" key="2">
    <source>
        <dbReference type="ARBA" id="ARBA00022525"/>
    </source>
</evidence>
<feature type="compositionally biased region" description="Polar residues" evidence="5">
    <location>
        <begin position="2325"/>
        <end position="2334"/>
    </location>
</feature>
<feature type="compositionally biased region" description="Low complexity" evidence="5">
    <location>
        <begin position="2405"/>
        <end position="2425"/>
    </location>
</feature>
<dbReference type="RefSeq" id="WP_285956200.1">
    <property type="nucleotide sequence ID" value="NZ_JASUZV010000012.1"/>
</dbReference>
<feature type="region of interest" description="Disordered" evidence="5">
    <location>
        <begin position="2405"/>
        <end position="2447"/>
    </location>
</feature>
<feature type="compositionally biased region" description="Polar residues" evidence="5">
    <location>
        <begin position="228"/>
        <end position="239"/>
    </location>
</feature>
<evidence type="ECO:0000313" key="8">
    <source>
        <dbReference type="EMBL" id="MDL5044101.1"/>
    </source>
</evidence>
<feature type="compositionally biased region" description="Low complexity" evidence="5">
    <location>
        <begin position="2194"/>
        <end position="2214"/>
    </location>
</feature>
<evidence type="ECO:0000256" key="1">
    <source>
        <dbReference type="ARBA" id="ARBA00022512"/>
    </source>
</evidence>
<feature type="compositionally biased region" description="Polar residues" evidence="5">
    <location>
        <begin position="1241"/>
        <end position="1258"/>
    </location>
</feature>
<dbReference type="Pfam" id="PF04650">
    <property type="entry name" value="YSIRK_signal"/>
    <property type="match status" value="1"/>
</dbReference>
<feature type="compositionally biased region" description="Polar residues" evidence="5">
    <location>
        <begin position="3906"/>
        <end position="3918"/>
    </location>
</feature>
<name>A0ABT7LU16_9STRE</name>
<feature type="compositionally biased region" description="Low complexity" evidence="5">
    <location>
        <begin position="160"/>
        <end position="191"/>
    </location>
</feature>
<feature type="region of interest" description="Disordered" evidence="5">
    <location>
        <begin position="1441"/>
        <end position="1461"/>
    </location>
</feature>
<dbReference type="Proteomes" id="UP001529255">
    <property type="component" value="Unassembled WGS sequence"/>
</dbReference>
<feature type="compositionally biased region" description="Polar residues" evidence="5">
    <location>
        <begin position="2426"/>
        <end position="2435"/>
    </location>
</feature>
<feature type="region of interest" description="Disordered" evidence="5">
    <location>
        <begin position="3048"/>
        <end position="3075"/>
    </location>
</feature>
<feature type="compositionally biased region" description="Polar residues" evidence="5">
    <location>
        <begin position="4010"/>
        <end position="4019"/>
    </location>
</feature>
<feature type="region of interest" description="Disordered" evidence="5">
    <location>
        <begin position="1993"/>
        <end position="2017"/>
    </location>
</feature>
<feature type="compositionally biased region" description="Low complexity" evidence="5">
    <location>
        <begin position="3048"/>
        <end position="3071"/>
    </location>
</feature>
<organism evidence="8 9">
    <name type="scientific">Streptococcus raffinosi</name>
    <dbReference type="NCBI Taxonomy" id="3053355"/>
    <lineage>
        <taxon>Bacteria</taxon>
        <taxon>Bacillati</taxon>
        <taxon>Bacillota</taxon>
        <taxon>Bacilli</taxon>
        <taxon>Lactobacillales</taxon>
        <taxon>Streptococcaceae</taxon>
        <taxon>Streptococcus</taxon>
    </lineage>
</organism>
<evidence type="ECO:0000256" key="6">
    <source>
        <dbReference type="SAM" id="Phobius"/>
    </source>
</evidence>
<feature type="region of interest" description="Disordered" evidence="5">
    <location>
        <begin position="3783"/>
        <end position="3803"/>
    </location>
</feature>
<dbReference type="NCBIfam" id="TIGR04308">
    <property type="entry name" value="repeat_SSSPR51"/>
    <property type="match status" value="2"/>
</dbReference>
<feature type="compositionally biased region" description="Polar residues" evidence="5">
    <location>
        <begin position="3695"/>
        <end position="3706"/>
    </location>
</feature>
<feature type="region of interest" description="Disordered" evidence="5">
    <location>
        <begin position="1239"/>
        <end position="1265"/>
    </location>
</feature>
<feature type="compositionally biased region" description="Polar residues" evidence="5">
    <location>
        <begin position="1356"/>
        <end position="1365"/>
    </location>
</feature>
<keyword evidence="6" id="KW-0472">Membrane</keyword>
<feature type="region of interest" description="Disordered" evidence="5">
    <location>
        <begin position="160"/>
        <end position="239"/>
    </location>
</feature>
<feature type="compositionally biased region" description="Low complexity" evidence="5">
    <location>
        <begin position="1993"/>
        <end position="2005"/>
    </location>
</feature>
<dbReference type="NCBIfam" id="TIGR04225">
    <property type="entry name" value="CshA_fibril_rpt"/>
    <property type="match status" value="31"/>
</dbReference>
<feature type="compositionally biased region" description="Low complexity" evidence="5">
    <location>
        <begin position="3366"/>
        <end position="3377"/>
    </location>
</feature>
<dbReference type="InterPro" id="IPR005877">
    <property type="entry name" value="YSIRK_signal_dom"/>
</dbReference>
<feature type="compositionally biased region" description="Basic and acidic residues" evidence="5">
    <location>
        <begin position="4222"/>
        <end position="4235"/>
    </location>
</feature>
<feature type="region of interest" description="Disordered" evidence="5">
    <location>
        <begin position="2100"/>
        <end position="2137"/>
    </location>
</feature>
<evidence type="ECO:0000256" key="4">
    <source>
        <dbReference type="ARBA" id="ARBA00023088"/>
    </source>
</evidence>
<dbReference type="EMBL" id="JASUZV010000012">
    <property type="protein sequence ID" value="MDL5044101.1"/>
    <property type="molecule type" value="Genomic_DNA"/>
</dbReference>
<feature type="compositionally biased region" description="Pro residues" evidence="5">
    <location>
        <begin position="4204"/>
        <end position="4218"/>
    </location>
</feature>
<dbReference type="Pfam" id="PF19076">
    <property type="entry name" value="CshA_repeat"/>
    <property type="match status" value="31"/>
</dbReference>
<dbReference type="NCBIfam" id="TIGR01168">
    <property type="entry name" value="YSIRK_signal"/>
    <property type="match status" value="1"/>
</dbReference>
<accession>A0ABT7LU16</accession>
<feature type="region of interest" description="Disordered" evidence="5">
    <location>
        <begin position="3585"/>
        <end position="3616"/>
    </location>
</feature>
<feature type="compositionally biased region" description="Polar residues" evidence="5">
    <location>
        <begin position="1565"/>
        <end position="1580"/>
    </location>
</feature>
<feature type="region of interest" description="Disordered" evidence="5">
    <location>
        <begin position="876"/>
        <end position="896"/>
    </location>
</feature>
<feature type="compositionally biased region" description="Low complexity" evidence="5">
    <location>
        <begin position="3683"/>
        <end position="3694"/>
    </location>
</feature>
<feature type="region of interest" description="Disordered" evidence="5">
    <location>
        <begin position="1564"/>
        <end position="1590"/>
    </location>
</feature>
<feature type="transmembrane region" description="Helical" evidence="6">
    <location>
        <begin position="4257"/>
        <end position="4274"/>
    </location>
</feature>
<feature type="compositionally biased region" description="Low complexity" evidence="5">
    <location>
        <begin position="2100"/>
        <end position="2123"/>
    </location>
</feature>
<feature type="compositionally biased region" description="Low complexity" evidence="5">
    <location>
        <begin position="3997"/>
        <end position="4009"/>
    </location>
</feature>
<evidence type="ECO:0000313" key="9">
    <source>
        <dbReference type="Proteomes" id="UP001529255"/>
    </source>
</evidence>
<dbReference type="NCBIfam" id="TIGR01167">
    <property type="entry name" value="LPXTG_anchor"/>
    <property type="match status" value="1"/>
</dbReference>
<keyword evidence="3" id="KW-0732">Signal</keyword>
<evidence type="ECO:0000256" key="5">
    <source>
        <dbReference type="SAM" id="MobiDB-lite"/>
    </source>
</evidence>
<feature type="region of interest" description="Disordered" evidence="5">
    <location>
        <begin position="3173"/>
        <end position="3233"/>
    </location>
</feature>
<feature type="region of interest" description="Disordered" evidence="5">
    <location>
        <begin position="2320"/>
        <end position="2346"/>
    </location>
</feature>
<dbReference type="PROSITE" id="PS50847">
    <property type="entry name" value="GRAM_POS_ANCHORING"/>
    <property type="match status" value="1"/>
</dbReference>
<reference evidence="8 9" key="1">
    <citation type="submission" date="2023-06" db="EMBL/GenBank/DDBJ databases">
        <title>A potential novel species of Streptococcus isolated from human milk sample.</title>
        <authorList>
            <person name="Nguyen H.V."/>
            <person name="Trinh A.T.V."/>
            <person name="Hoang A.T.L."/>
            <person name="Bui L.N.H."/>
            <person name="Tran Q.T.L."/>
            <person name="Trinh T."/>
        </authorList>
    </citation>
    <scope>NUCLEOTIDE SEQUENCE [LARGE SCALE GENOMIC DNA]</scope>
    <source>
        <strain evidence="8 9">VTCC 12812</strain>
    </source>
</reference>
<dbReference type="InterPro" id="IPR027579">
    <property type="entry name" value="SSSPR51_Rpt"/>
</dbReference>
<feature type="region of interest" description="Disordered" evidence="5">
    <location>
        <begin position="2194"/>
        <end position="2218"/>
    </location>
</feature>
<dbReference type="Pfam" id="PF18877">
    <property type="entry name" value="SSSPR-51"/>
    <property type="match status" value="2"/>
</dbReference>
<dbReference type="InterPro" id="IPR045474">
    <property type="entry name" value="GEVED"/>
</dbReference>
<keyword evidence="1" id="KW-0134">Cell wall</keyword>
<feature type="compositionally biased region" description="Polar residues" evidence="5">
    <location>
        <begin position="3378"/>
        <end position="3401"/>
    </location>
</feature>
<evidence type="ECO:0000259" key="7">
    <source>
        <dbReference type="PROSITE" id="PS50847"/>
    </source>
</evidence>
<evidence type="ECO:0000256" key="3">
    <source>
        <dbReference type="ARBA" id="ARBA00022729"/>
    </source>
</evidence>
<feature type="region of interest" description="Disordered" evidence="5">
    <location>
        <begin position="2949"/>
        <end position="2992"/>
    </location>
</feature>
<feature type="region of interest" description="Disordered" evidence="5">
    <location>
        <begin position="4191"/>
        <end position="4252"/>
    </location>
</feature>
<feature type="compositionally biased region" description="Polar residues" evidence="5">
    <location>
        <begin position="3592"/>
        <end position="3613"/>
    </location>
</feature>
<gene>
    <name evidence="8" type="ORF">QRD39_08275</name>
</gene>
<feature type="compositionally biased region" description="Low complexity" evidence="5">
    <location>
        <begin position="1343"/>
        <end position="1355"/>
    </location>
</feature>
<comment type="caution">
    <text evidence="8">The sequence shown here is derived from an EMBL/GenBank/DDBJ whole genome shotgun (WGS) entry which is preliminary data.</text>
</comment>
<feature type="compositionally biased region" description="Polar residues" evidence="5">
    <location>
        <begin position="4238"/>
        <end position="4252"/>
    </location>
</feature>
<feature type="region of interest" description="Disordered" evidence="5">
    <location>
        <begin position="2876"/>
        <end position="2902"/>
    </location>
</feature>
<feature type="region of interest" description="Disordered" evidence="5">
    <location>
        <begin position="3997"/>
        <end position="4028"/>
    </location>
</feature>
<keyword evidence="2" id="KW-0964">Secreted</keyword>
<protein>
    <submittedName>
        <fullName evidence="8">CshA/CshB family fibrillar adhesin-related protein</fullName>
    </submittedName>
</protein>
<dbReference type="InterPro" id="IPR026395">
    <property type="entry name" value="CshA_fibril"/>
</dbReference>
<sequence>MGKDLFNDRISRFSIRKLNVGVCSVLLGTLVMVGVANQVSADETSNQTQVEDVTNTTAVASEGTQSQNTAATQASMEVANILSSSEANSQSQAVSTASQIVSEASTTPASSEATSQAAVSTSETSASSVQSSNSIAGTVNVASSTTGASTTASSLAATSESQASAPASEAQNVNVEVEASSSNSLSGGVESPVVEQPVVTAETSGKRRSRRSIADPNDPNLIADDVQDATSTPKETKPGFTTNIKATDLASQISWLDFGDTANWTGTTTTSSGNLALQVGSTYTKEIMPGYVVTIKVKSLKPFQATEIYKKRLENRGATEAEKATYDPNARNGYVNGATSNYTKAAFSAGEEAKVIAEAQNQWTEIRKEGINTGTKKTTISSEFDGGNIGVQFEISATFRGKVVKPAIVMADGESANPGELVMFTTNGEGWQHIGEWLKNNNKNTKTYIPQNTDNLFGSSPSTNINGMNLYRTNLDQLRRSTQVGPDKKAVAWKYFGSADLTTGGLGTGVFGPNISSSDVAVPLVMTKGASEIGLYIVSGGKQSAMFGFFPLDEGDAPESYGKAIHSIATVDGITGKKVNQPYLGHLSPDMDENNALDWFGDDNATTADEGVDQLLPAELKGTTNEMIKMDRTHPGNYTITLEAHTDGAPQANIYGWIDFNQNGTFDEDERSELATITKDGSVTLRFTKSKTYIDPSVNELGVRVRIAKDAVQIESPTGMAFSGEVEDFRTQVTHPPKGEVKETTGLQGEKQSSTVAFTARGLYKYSLTDKAQIDETVAPQMVDNRTGQVVTPGADGYYAVAGQGKYKITPNGTSVDVEFIPEDHFLGTADGISIRRTDTNGYDTGWSTKFPDMEANVDTAINTMDGLYIPTVTPKDIEGESKTSTDVQGATQTGTPTFNVVGTNLDGNKITVTPSALYPAKLVDPATGQPTNALSVTVAGEGTYTIDDTTGKVTFVPEPGFTGTANGVTVTLSAPVGRDKDGTIRDEYVKTATAKYTPTVTPITVTPTNKVSADVQNVPQTQTPTFDLSNDKTAQITSKKLVDPTTGQPTDDATVTVAGEGSYTIDPTTGAVTFTPEKDFVGTAKGVTVKATATITNENGKTATITSDATYTPTVVAAVPTAQPAKSKDIQGATQTGTPTFAGTTVQVNGQDKAITIKDNSYKLLDKDGNEVTGTTPAYAADGTTVIGNFSIDSATGTVTFTPTDKSYTGAVTPAKVQAESSNGIKVDTTYTPEIVPVSPTATPAESTDIQGATQTGKPEFQGGTVNVDGVDKTVAINEAVPATFDDGTKTKTIPNVGTYTVAADGTVTFVPEKSFVGTAPAVTVVREDMNGTKAQATYTPTVTPVKPTADPATSTGKQGQEQTGKPVFTEGNSRVPMNDRVAATFDDGSTTKTVPNVGTYTVAADGTVTFVPEKSFVGTAPAVTVVREDMNGTKAKATYTPTVTPVTPTATPAESTGPQGVVQTGTVTFTEGDPVAPIDKNTITLLDENGQPAAAVFAKSPAGVIIGTFTVDKITSVVTFTPSDKSYSGEVVPVKVRAADTNGTTVETTYTPKITPVVPTAEDATSTDIQGATQTGKPTFTEGDSRVPMDDDTPATFEDGSKTKTVDGVGTYTVAADGTVTFKPLPTYVGTPEGVTVKRVDKNGTAVTAKYTPTVTPVVPSATPAVSEDVQGATQTGKPEFTAGNSRVPMNDAVPATFDDGSKTKTVDGVGTYTVATDGTVTFVPEPSFTGTAPAVTVVREDMNGTKASATYTPTVNPVTVTPTNKVSEDVQNVPQTETPTFALSSDKTAQITSKKLVNPATGQPTDDATVTVAGEGSYTIDPTTGVVTFTPEKDFVGTAKGVTVQATATITNENGKTATITSDATYTPTVVAAVPTAQPAKSKDIQGATQTGTPTFAGTTVQVNGQDKAITIKDNSYKLLDKDGNEVSATPAYAADGTTVIGNFSIDSATGTVTFTPTDKSYTGAVTPAKVQAESSNGIKVDTTYTPEIVPVTPTATPAETTDIQGATQKGKPEFQGGTVTVDGVDKTVAINETVPATFDDGTKTKTVDGVGTYTVASDGTVTFVPEKSFTGTAPAVTVVREDMNGTKAQATYTPTVTPVKPTAEPATSTGKQGQTQTGKPEFTEGNSRVPMNDDVPATFDDGTTTKTVPNIGTYTVASDGTVTFVPEKSFTGEAPAVTVVREDMNGTKASATYTPTVTPVTPTATPAESTGPQGLVQTGTVTFTEGDPVAPINKDSITLLDENGQPAASVDAKSPAGDVIGTYTVDKETGVVTFTPTDKSYSGDVVPAKVQAADTNGTTVETTYTPKITPVVPTAEPAASTDIQGATQTGKPVFTEGNNRVPMDDTVPATFDDGSNKKTVDGVGTYTVASDGTVTFKPLPTYVGTPEGVTVKRVDKNGTPATATYTPTVTPVTPTATPAETSGVQGATQSGKPVFTEGDSRVPMNDAVPATFDDGSTSKTVDGIGTYTVAADGTVTFVPDPSFTGTAPAVTVVREDKNGTKASATYTPTVNPVTLTPTNKVSEDIQNVPQTETPTFALSDDETAQITSKKLIDPATGQPTDETSVTVAGEGTYTINPTTGAVTFTPEKDFVGTAKGVTVQATATITNEAGKTSTITSDASYTPTVVAAVPTAQPATSKDIQGATQTGTPTFAGTTVQVNGRDKTITIKDNSYTLLDNDGNEVSTTPAYAADGTTEIGTYSIDPATGQVTFTPTDKSYTGQVTPVKVQAESSNGIKVDTTYTPEIVPVTPTAQPAETTDIQGATQTGKPVFKGGTVTVDGVEKTVDINEDVPATFDDGSTTKTVDGVGTYTVAADGTVTFVPEKTFTGTAPAVTVVREDKNGTKASATYTPTVTPVTPTATPVETTDIQGATQTGKPVFTEGDSRVPMNNDVPATFDDGSTTKTVDGVGTYTVSANGTVTFVPEKSFTGKAPAVTVVREDKNGTKASATYTPTVTPVTPTATPVETTGKQGQTQTGKPEFTEGDSRVPMNDDVPATFDDGLTTKTVDGVGTYTVSADGTVTFVPEKSFTGKAPAVTVVREDKNGTKTSATYTPTVTPVTPTATPAESTGPQGLVQTGTVTFTEGDPVAPIDKDTITLLDENGQPAASVDAKSPAGDVIGTFTVDKETGVVTFTPTDKSYSGDVVPVKVQAADANGTTAETTYTPKITSVVPTSEDATSTDIQGQTQSGKPTFTEGNPNVPIDEDTPATFEDGSTTKTIPGEGTYTVSPDGTVTFVPEKSFTGTATGVTVKRVDKNGTKITAKYTPTVTPVTPTAEPATSTDIQGATQTGKPKFTEGDSRVPMNDDVPATFDDGSTTKTVDGVGTYTVAADGTVTFVPEKSFVGTAPAVTVVREDKNGTKASATYTPTVTPVTPTAEDTISTDKQGQTQSGTPTFTPGNPNVPMDDDTPATFEDGSTTKTIPGEGTYTVAPDGTVTFVPEKSFTGEGTGVTVKRVDKNGTSVTAKYTPTVTPVTPTATPAESTGPQGVVQTGTVTFTEGDPVAPIDKDTITLLDENGQPAASVDAKSPVGDVIGTFTVDKETGVVTFTPTDKSYSGDVVPVKVQAADANGTVAETTYTPKITPVVPTADPATSTDIQGQTQTGKPSFTPGNPSVPMDDDVPATFDDGSTTKTVEGVGTYTVAADGTVTFVPEKSFVGTAPAVTVVREDKNGTKASAAYTPTVTPVTPTATPAESTGPQGATQTGKPEFTEGDSRVPMNDDVPATFEDGSTTKTIPGEGIYTVAPDGTVTFVPEKSFTGTGTGVTVKRVDKNGTPVTATYTPTVTPVTPTATPTESTGPQGVVQTGTVTFTEGDPVAPIDKDTITLLDENGQPATSVIAKSPEGKEIGTYTVDKTTGVVTFTPTDKSYSGEVVPVKVQAKDTNGTPTETTYTPKITPVVPTADPVTSTDIQGQTQSGKPIFTPGNPAIPMDDDVPATFEDGSTTKTIPGEGTYTVAPDGTVTFVPEKSFTGTGTGVTVKRVDKNGTPVTATYTPTVTPVTPTAESTTSIGNKGQTQTGKPVFTEGDSRVPINDKVPATFDDGSTTKTIPGVGTYTVAADGTVTFTPEAEFTGTAPAVTVVREDVNGTKASATYTPTVRPITKFVDKEGKEIQGYPALDGEQPKAEISGYRFVETKKLPNGDFEHVYEKVTTSYVDENGTPIPGYPTEEGQQPKKDIPGYEFVKTVVDENGNTQHIYKKTVTPTPVPDSTPTPEPQPTPQAKQEESVLPETKEEASFINPTDENAQLPKTGSEDSNLAIFGLASLLAGFGLYGTKRRKR</sequence>
<feature type="compositionally biased region" description="Low complexity" evidence="5">
    <location>
        <begin position="2952"/>
        <end position="2980"/>
    </location>
</feature>
<dbReference type="InterPro" id="IPR019931">
    <property type="entry name" value="LPXTG_anchor"/>
</dbReference>
<feature type="region of interest" description="Disordered" evidence="5">
    <location>
        <begin position="3270"/>
        <end position="3316"/>
    </location>
</feature>
<proteinExistence type="predicted"/>
<keyword evidence="6" id="KW-0812">Transmembrane</keyword>
<keyword evidence="4" id="KW-0572">Peptidoglycan-anchor</keyword>
<feature type="compositionally biased region" description="Low complexity" evidence="5">
    <location>
        <begin position="3270"/>
        <end position="3283"/>
    </location>
</feature>
<feature type="compositionally biased region" description="Polar residues" evidence="5">
    <location>
        <begin position="885"/>
        <end position="896"/>
    </location>
</feature>
<feature type="region of interest" description="Disordered" evidence="5">
    <location>
        <begin position="3906"/>
        <end position="3925"/>
    </location>
</feature>
<feature type="domain" description="Gram-positive cocci surface proteins LPxTG" evidence="7">
    <location>
        <begin position="4247"/>
        <end position="4279"/>
    </location>
</feature>
<feature type="region of interest" description="Disordered" evidence="5">
    <location>
        <begin position="3364"/>
        <end position="3404"/>
    </location>
</feature>
<feature type="compositionally biased region" description="Polar residues" evidence="5">
    <location>
        <begin position="3173"/>
        <end position="3199"/>
    </location>
</feature>
<keyword evidence="9" id="KW-1185">Reference proteome</keyword>
<keyword evidence="6" id="KW-1133">Transmembrane helix</keyword>
<feature type="region of interest" description="Disordered" evidence="5">
    <location>
        <begin position="1343"/>
        <end position="1375"/>
    </location>
</feature>
<dbReference type="Pfam" id="PF00746">
    <property type="entry name" value="Gram_pos_anchor"/>
    <property type="match status" value="1"/>
</dbReference>
<dbReference type="Pfam" id="PF20009">
    <property type="entry name" value="GEVED"/>
    <property type="match status" value="1"/>
</dbReference>